<name>A0A3P6EGC9_BRAOL</name>
<sequence>MRVTSTAYSSMRDLMTIVSGYSTMLENSVNAILSSANRENLPLLYPGPGELLDTTSTICSNF</sequence>
<gene>
    <name evidence="1" type="ORF">BOLC9T56835H</name>
</gene>
<dbReference type="AlphaFoldDB" id="A0A3P6EGC9"/>
<organism evidence="1">
    <name type="scientific">Brassica oleracea</name>
    <name type="common">Wild cabbage</name>
    <dbReference type="NCBI Taxonomy" id="3712"/>
    <lineage>
        <taxon>Eukaryota</taxon>
        <taxon>Viridiplantae</taxon>
        <taxon>Streptophyta</taxon>
        <taxon>Embryophyta</taxon>
        <taxon>Tracheophyta</taxon>
        <taxon>Spermatophyta</taxon>
        <taxon>Magnoliopsida</taxon>
        <taxon>eudicotyledons</taxon>
        <taxon>Gunneridae</taxon>
        <taxon>Pentapetalae</taxon>
        <taxon>rosids</taxon>
        <taxon>malvids</taxon>
        <taxon>Brassicales</taxon>
        <taxon>Brassicaceae</taxon>
        <taxon>Brassiceae</taxon>
        <taxon>Brassica</taxon>
    </lineage>
</organism>
<reference evidence="1" key="1">
    <citation type="submission" date="2018-11" db="EMBL/GenBank/DDBJ databases">
        <authorList>
            <consortium name="Genoscope - CEA"/>
            <person name="William W."/>
        </authorList>
    </citation>
    <scope>NUCLEOTIDE SEQUENCE</scope>
</reference>
<protein>
    <submittedName>
        <fullName evidence="1">Uncharacterized protein</fullName>
    </submittedName>
</protein>
<evidence type="ECO:0000313" key="1">
    <source>
        <dbReference type="EMBL" id="VDD31512.1"/>
    </source>
</evidence>
<dbReference type="EMBL" id="LR031875">
    <property type="protein sequence ID" value="VDD31512.1"/>
    <property type="molecule type" value="Genomic_DNA"/>
</dbReference>
<proteinExistence type="predicted"/>
<accession>A0A3P6EGC9</accession>